<name>A0A5F1YA74_9LEPT</name>
<organism evidence="5 6">
    <name type="scientific">Leptospira gomenensis</name>
    <dbReference type="NCBI Taxonomy" id="2484974"/>
    <lineage>
        <taxon>Bacteria</taxon>
        <taxon>Pseudomonadati</taxon>
        <taxon>Spirochaetota</taxon>
        <taxon>Spirochaetia</taxon>
        <taxon>Leptospirales</taxon>
        <taxon>Leptospiraceae</taxon>
        <taxon>Leptospira</taxon>
    </lineage>
</organism>
<dbReference type="EMBL" id="RQFA01000042">
    <property type="protein sequence ID" value="TGK33732.1"/>
    <property type="molecule type" value="Genomic_DNA"/>
</dbReference>
<evidence type="ECO:0000256" key="2">
    <source>
        <dbReference type="ARBA" id="ARBA00022801"/>
    </source>
</evidence>
<dbReference type="GO" id="GO:0004252">
    <property type="term" value="F:serine-type endopeptidase activity"/>
    <property type="evidence" value="ECO:0007669"/>
    <property type="project" value="TreeGrafter"/>
</dbReference>
<gene>
    <name evidence="5" type="ORF">EHQ17_10540</name>
</gene>
<reference evidence="5" key="1">
    <citation type="journal article" date="2019" name="PLoS Negl. Trop. Dis.">
        <title>Revisiting the worldwide diversity of Leptospira species in the environment.</title>
        <authorList>
            <person name="Vincent A.T."/>
            <person name="Schiettekatte O."/>
            <person name="Bourhy P."/>
            <person name="Veyrier F.J."/>
            <person name="Picardeau M."/>
        </authorList>
    </citation>
    <scope>NUCLEOTIDE SEQUENCE [LARGE SCALE GENOMIC DNA]</scope>
    <source>
        <strain evidence="5">201800299</strain>
    </source>
</reference>
<dbReference type="InterPro" id="IPR046449">
    <property type="entry name" value="DEGP_PDZ_sf"/>
</dbReference>
<keyword evidence="6" id="KW-1185">Reference proteome</keyword>
<dbReference type="InterPro" id="IPR001478">
    <property type="entry name" value="PDZ"/>
</dbReference>
<dbReference type="GO" id="GO:0006508">
    <property type="term" value="P:proteolysis"/>
    <property type="evidence" value="ECO:0007669"/>
    <property type="project" value="UniProtKB-KW"/>
</dbReference>
<proteinExistence type="predicted"/>
<dbReference type="PROSITE" id="PS50106">
    <property type="entry name" value="PDZ"/>
    <property type="match status" value="1"/>
</dbReference>
<dbReference type="InterPro" id="IPR041517">
    <property type="entry name" value="DEGP_PDZ"/>
</dbReference>
<evidence type="ECO:0000313" key="5">
    <source>
        <dbReference type="EMBL" id="TGK33732.1"/>
    </source>
</evidence>
<protein>
    <submittedName>
        <fullName evidence="5">Serine protease</fullName>
    </submittedName>
</protein>
<comment type="caution">
    <text evidence="5">The sequence shown here is derived from an EMBL/GenBank/DDBJ whole genome shotgun (WGS) entry which is preliminary data.</text>
</comment>
<dbReference type="Gene3D" id="2.30.42.10">
    <property type="match status" value="1"/>
</dbReference>
<dbReference type="AlphaFoldDB" id="A0A5F1YA74"/>
<accession>A0A5F1YA74</accession>
<dbReference type="SUPFAM" id="SSF50156">
    <property type="entry name" value="PDZ domain-like"/>
    <property type="match status" value="1"/>
</dbReference>
<dbReference type="InterPro" id="IPR036034">
    <property type="entry name" value="PDZ_sf"/>
</dbReference>
<dbReference type="PANTHER" id="PTHR45980:SF9">
    <property type="entry name" value="PROTEASE DO-LIKE 10, MITOCHONDRIAL-RELATED"/>
    <property type="match status" value="1"/>
</dbReference>
<dbReference type="OrthoDB" id="336629at2"/>
<feature type="domain" description="PDZ" evidence="4">
    <location>
        <begin position="186"/>
        <end position="255"/>
    </location>
</feature>
<evidence type="ECO:0000256" key="1">
    <source>
        <dbReference type="ARBA" id="ARBA00022670"/>
    </source>
</evidence>
<evidence type="ECO:0000256" key="3">
    <source>
        <dbReference type="ARBA" id="ARBA00022825"/>
    </source>
</evidence>
<keyword evidence="1 5" id="KW-0645">Protease</keyword>
<dbReference type="Gene3D" id="3.20.190.20">
    <property type="match status" value="1"/>
</dbReference>
<dbReference type="Pfam" id="PF17815">
    <property type="entry name" value="PDZ_3"/>
    <property type="match status" value="1"/>
</dbReference>
<sequence length="455" mass="52241">MRLFPFHITFFLRSSLIGWTLILLIVPVSLRSETILVHFRKYSHQNPWQKGNHYEKKVPAAIADSDFLLALLPPGEVPLFSEFNPSVKPGGRLYVFKHDPETGMTLFSHRGKFSSKNGFARFGNSRQAGCSSFFPKPEWNNPENSNAILRMSKQNREESGERKFLYSKNIICGYSDGRWNVPAEYLVSFLKTPSENPIVHPGFSFEDALTTPEKKFYFPDSSYGVVVSEVLPGVGPVHNLFPGDAIYSINGRGFSSPPDKQEVYSRILMSEGRFVSPGANVVLGVFRAGKRREISYFLKPYTEEFFFIPSKSINKPPSYLISGGLFFTELTGAYLKESGDKYRENSDKKLLYLYESYDKKAHPEKNRIVFVSRVFPDPENRGFHDFQDQILETVNDRPVRSLIDLKEILQESKEDYTVFRFSGNRIAAFSNDQWKRLNQKILTSYNLDKLDNLER</sequence>
<evidence type="ECO:0000259" key="4">
    <source>
        <dbReference type="PROSITE" id="PS50106"/>
    </source>
</evidence>
<dbReference type="PANTHER" id="PTHR45980">
    <property type="match status" value="1"/>
</dbReference>
<dbReference type="Proteomes" id="UP000298277">
    <property type="component" value="Unassembled WGS sequence"/>
</dbReference>
<keyword evidence="3" id="KW-0720">Serine protease</keyword>
<evidence type="ECO:0000313" key="6">
    <source>
        <dbReference type="Proteomes" id="UP000298277"/>
    </source>
</evidence>
<dbReference type="RefSeq" id="WP_135594400.1">
    <property type="nucleotide sequence ID" value="NZ_RQEZ01000094.1"/>
</dbReference>
<keyword evidence="2" id="KW-0378">Hydrolase</keyword>